<comment type="caution">
    <text evidence="2">The sequence shown here is derived from an EMBL/GenBank/DDBJ whole genome shotgun (WGS) entry which is preliminary data.</text>
</comment>
<dbReference type="PANTHER" id="PTHR36173">
    <property type="entry name" value="RIBONUCLEASE VAPC16-RELATED"/>
    <property type="match status" value="1"/>
</dbReference>
<dbReference type="InterPro" id="IPR029060">
    <property type="entry name" value="PIN-like_dom_sf"/>
</dbReference>
<feature type="domain" description="PIN" evidence="1">
    <location>
        <begin position="5"/>
        <end position="122"/>
    </location>
</feature>
<evidence type="ECO:0000313" key="3">
    <source>
        <dbReference type="Proteomes" id="UP001172630"/>
    </source>
</evidence>
<dbReference type="InterPro" id="IPR041705">
    <property type="entry name" value="PIN_Sll0205"/>
</dbReference>
<dbReference type="Gene3D" id="3.40.50.1010">
    <property type="entry name" value="5'-nuclease"/>
    <property type="match status" value="1"/>
</dbReference>
<evidence type="ECO:0000259" key="1">
    <source>
        <dbReference type="Pfam" id="PF01850"/>
    </source>
</evidence>
<protein>
    <submittedName>
        <fullName evidence="2">Type II toxin-antitoxin system VapC family toxin</fullName>
    </submittedName>
</protein>
<dbReference type="Pfam" id="PF01850">
    <property type="entry name" value="PIN"/>
    <property type="match status" value="1"/>
</dbReference>
<dbReference type="Proteomes" id="UP001172630">
    <property type="component" value="Unassembled WGS sequence"/>
</dbReference>
<proteinExistence type="predicted"/>
<evidence type="ECO:0000313" key="2">
    <source>
        <dbReference type="EMBL" id="MDL2408399.1"/>
    </source>
</evidence>
<dbReference type="RefSeq" id="WP_285881810.1">
    <property type="nucleotide sequence ID" value="NZ_JARFYN010000033.1"/>
</dbReference>
<dbReference type="CDD" id="cd09872">
    <property type="entry name" value="PIN_Sll0205-like"/>
    <property type="match status" value="1"/>
</dbReference>
<gene>
    <name evidence="2" type="ORF">PY650_22660</name>
</gene>
<dbReference type="SUPFAM" id="SSF88723">
    <property type="entry name" value="PIN domain-like"/>
    <property type="match status" value="1"/>
</dbReference>
<dbReference type="EMBL" id="JARFYN010000033">
    <property type="protein sequence ID" value="MDL2408399.1"/>
    <property type="molecule type" value="Genomic_DNA"/>
</dbReference>
<accession>A0ABT7KIE5</accession>
<organism evidence="2 3">
    <name type="scientific">Rhizobium calliandrae</name>
    <dbReference type="NCBI Taxonomy" id="1312182"/>
    <lineage>
        <taxon>Bacteria</taxon>
        <taxon>Pseudomonadati</taxon>
        <taxon>Pseudomonadota</taxon>
        <taxon>Alphaproteobacteria</taxon>
        <taxon>Hyphomicrobiales</taxon>
        <taxon>Rhizobiaceae</taxon>
        <taxon>Rhizobium/Agrobacterium group</taxon>
        <taxon>Rhizobium</taxon>
    </lineage>
</organism>
<dbReference type="InterPro" id="IPR002716">
    <property type="entry name" value="PIN_dom"/>
</dbReference>
<keyword evidence="3" id="KW-1185">Reference proteome</keyword>
<sequence>MKSLLLDTHAWVWSLTADERLSAKATALIEQAASVFVSPITLFEVGQKVRIGKWPEMELFANKLAKLLEEQGGRIAALTPEICLRAAMLEWGHRDPFDRLIAATAMENNMPLISVDEVFDSLSDRPDWIARLW</sequence>
<reference evidence="2" key="1">
    <citation type="submission" date="2023-06" db="EMBL/GenBank/DDBJ databases">
        <title>Phylogenetic Diversity of Rhizobium strains.</title>
        <authorList>
            <person name="Moura F.T."/>
            <person name="Helene L.C.F."/>
            <person name="Hungria M."/>
        </authorList>
    </citation>
    <scope>NUCLEOTIDE SEQUENCE</scope>
    <source>
        <strain evidence="2">CCGE524</strain>
    </source>
</reference>
<name>A0ABT7KIE5_9HYPH</name>
<dbReference type="InterPro" id="IPR052919">
    <property type="entry name" value="TA_system_RNase"/>
</dbReference>